<keyword evidence="1" id="KW-0812">Transmembrane</keyword>
<organism evidence="2 3">
    <name type="scientific">Thioclava nitratireducens</name>
    <dbReference type="NCBI Taxonomy" id="1915078"/>
    <lineage>
        <taxon>Bacteria</taxon>
        <taxon>Pseudomonadati</taxon>
        <taxon>Pseudomonadota</taxon>
        <taxon>Alphaproteobacteria</taxon>
        <taxon>Rhodobacterales</taxon>
        <taxon>Paracoccaceae</taxon>
        <taxon>Thioclava</taxon>
    </lineage>
</organism>
<dbReference type="InterPro" id="IPR017516">
    <property type="entry name" value="AbrB_dup"/>
</dbReference>
<dbReference type="InterPro" id="IPR007820">
    <property type="entry name" value="AbrB_fam"/>
</dbReference>
<evidence type="ECO:0008006" key="4">
    <source>
        <dbReference type="Google" id="ProtNLM"/>
    </source>
</evidence>
<keyword evidence="1" id="KW-0472">Membrane</keyword>
<feature type="transmembrane region" description="Helical" evidence="1">
    <location>
        <begin position="295"/>
        <end position="312"/>
    </location>
</feature>
<feature type="transmembrane region" description="Helical" evidence="1">
    <location>
        <begin position="180"/>
        <end position="202"/>
    </location>
</feature>
<feature type="transmembrane region" description="Helical" evidence="1">
    <location>
        <begin position="12"/>
        <end position="29"/>
    </location>
</feature>
<dbReference type="PIRSF" id="PIRSF038991">
    <property type="entry name" value="Protein_AbrB"/>
    <property type="match status" value="1"/>
</dbReference>
<dbReference type="PANTHER" id="PTHR38457:SF1">
    <property type="entry name" value="REGULATOR ABRB-RELATED"/>
    <property type="match status" value="1"/>
</dbReference>
<feature type="transmembrane region" description="Helical" evidence="1">
    <location>
        <begin position="86"/>
        <end position="108"/>
    </location>
</feature>
<feature type="transmembrane region" description="Helical" evidence="1">
    <location>
        <begin position="35"/>
        <end position="55"/>
    </location>
</feature>
<feature type="transmembrane region" description="Helical" evidence="1">
    <location>
        <begin position="62"/>
        <end position="80"/>
    </location>
</feature>
<keyword evidence="1" id="KW-1133">Transmembrane helix</keyword>
<proteinExistence type="predicted"/>
<protein>
    <recommendedName>
        <fullName evidence="4">AbrB family transcriptional regulator</fullName>
    </recommendedName>
</protein>
<evidence type="ECO:0000313" key="2">
    <source>
        <dbReference type="EMBL" id="AQS50137.1"/>
    </source>
</evidence>
<name>A0ABM6IMF4_9RHOB</name>
<feature type="transmembrane region" description="Helical" evidence="1">
    <location>
        <begin position="319"/>
        <end position="344"/>
    </location>
</feature>
<dbReference type="NCBIfam" id="TIGR03082">
    <property type="entry name" value="Gneg_AbrB_dup"/>
    <property type="match status" value="2"/>
</dbReference>
<sequence>MLTAPRIPDRSFLAVAPAAAVGGAAWNLSHLPLGWLMGAALVTGVVAMMGVAITVPAGLHKAALIVIGTGVGLALSPDVAVQIVTWAPVMGVAAVLGIAMAALMAPLLERFGKVDRATAYFSLLPGGVIEMANIAGRFGADRTTIAALHTVRVALVVVLLPLALFSIFEHGSGGAASIGAANSGWVMIAAALAVGTFGGWLGARLHFPAAWLLGAVIAVGIASGSGEVGAKLPGGLLALAQITVGMTLGSRFDRRRLATIPRALAVGVPVLITIIVVMALFAALCALFMPVDLSTLVLSFAIGGMAEMVLTAKALHQDVALVAAFQAVRGIAANALAGPIWIWLTRNRTK</sequence>
<reference evidence="2 3" key="1">
    <citation type="submission" date="2017-01" db="EMBL/GenBank/DDBJ databases">
        <title>The complete genome sequence of a sulfur-oxidizing marine bacterium Thioclava sp. 25B10_4T.</title>
        <authorList>
            <person name="Liu Y."/>
            <person name="Lai Q."/>
            <person name="Shao Z."/>
        </authorList>
    </citation>
    <scope>NUCLEOTIDE SEQUENCE [LARGE SCALE GENOMIC DNA]</scope>
    <source>
        <strain evidence="2 3">25B10_4</strain>
        <plasmid evidence="2 3">unnamed1</plasmid>
    </source>
</reference>
<dbReference type="Pfam" id="PF05145">
    <property type="entry name" value="AbrB"/>
    <property type="match status" value="1"/>
</dbReference>
<keyword evidence="2" id="KW-0614">Plasmid</keyword>
<feature type="transmembrane region" description="Helical" evidence="1">
    <location>
        <begin position="209"/>
        <end position="226"/>
    </location>
</feature>
<evidence type="ECO:0000256" key="1">
    <source>
        <dbReference type="SAM" id="Phobius"/>
    </source>
</evidence>
<feature type="transmembrane region" description="Helical" evidence="1">
    <location>
        <begin position="146"/>
        <end position="168"/>
    </location>
</feature>
<dbReference type="Proteomes" id="UP000185622">
    <property type="component" value="Plasmid unnamed1"/>
</dbReference>
<evidence type="ECO:0000313" key="3">
    <source>
        <dbReference type="Proteomes" id="UP000185622"/>
    </source>
</evidence>
<geneLocation type="plasmid" evidence="2 3">
    <name>unnamed1</name>
</geneLocation>
<dbReference type="PANTHER" id="PTHR38457">
    <property type="entry name" value="REGULATOR ABRB-RELATED"/>
    <property type="match status" value="1"/>
</dbReference>
<accession>A0ABM6IMF4</accession>
<keyword evidence="3" id="KW-1185">Reference proteome</keyword>
<dbReference type="EMBL" id="CP019438">
    <property type="protein sequence ID" value="AQS50137.1"/>
    <property type="molecule type" value="Genomic_DNA"/>
</dbReference>
<feature type="transmembrane region" description="Helical" evidence="1">
    <location>
        <begin position="264"/>
        <end position="289"/>
    </location>
</feature>
<gene>
    <name evidence="2" type="ORF">BMG03_19700</name>
</gene>